<keyword evidence="4" id="KW-1185">Reference proteome</keyword>
<accession>A0ABT1H9T1</accession>
<feature type="region of interest" description="Disordered" evidence="2">
    <location>
        <begin position="1"/>
        <end position="31"/>
    </location>
</feature>
<feature type="coiled-coil region" evidence="1">
    <location>
        <begin position="58"/>
        <end position="92"/>
    </location>
</feature>
<evidence type="ECO:0000256" key="1">
    <source>
        <dbReference type="SAM" id="Coils"/>
    </source>
</evidence>
<evidence type="ECO:0000313" key="4">
    <source>
        <dbReference type="Proteomes" id="UP001205740"/>
    </source>
</evidence>
<evidence type="ECO:0000256" key="2">
    <source>
        <dbReference type="SAM" id="MobiDB-lite"/>
    </source>
</evidence>
<dbReference type="EMBL" id="JAMTCG010000007">
    <property type="protein sequence ID" value="MCP2162667.1"/>
    <property type="molecule type" value="Genomic_DNA"/>
</dbReference>
<evidence type="ECO:0008006" key="5">
    <source>
        <dbReference type="Google" id="ProtNLM"/>
    </source>
</evidence>
<feature type="region of interest" description="Disordered" evidence="2">
    <location>
        <begin position="128"/>
        <end position="169"/>
    </location>
</feature>
<evidence type="ECO:0000313" key="3">
    <source>
        <dbReference type="EMBL" id="MCP2162667.1"/>
    </source>
</evidence>
<dbReference type="RefSeq" id="WP_253656228.1">
    <property type="nucleotide sequence ID" value="NZ_BAAAOE010000002.1"/>
</dbReference>
<name>A0ABT1H9T1_9NOCA</name>
<gene>
    <name evidence="3" type="ORF">LX12_003875</name>
</gene>
<feature type="compositionally biased region" description="Polar residues" evidence="2">
    <location>
        <begin position="133"/>
        <end position="142"/>
    </location>
</feature>
<sequence length="169" mass="18301">MSDNQNQGGDPSGQGGDPNASGDAPKTFTQAEVDQLIGKTRTEVRNQVSSKYADYDQLKAAAEGKKTSDDRIAELEKQYAQSQANSLRLRVAGDWGVPTKRGENGEASDADLFLTATDEDTLVAQAKRYNDLMEQQKQNQPHVSREGTNPRPQPNSTQEFLSALTGGGQ</sequence>
<protein>
    <recommendedName>
        <fullName evidence="5">Scaffolding protein</fullName>
    </recommendedName>
</protein>
<keyword evidence="1" id="KW-0175">Coiled coil</keyword>
<proteinExistence type="predicted"/>
<organism evidence="3 4">
    <name type="scientific">Williamsia serinedens</name>
    <dbReference type="NCBI Taxonomy" id="391736"/>
    <lineage>
        <taxon>Bacteria</taxon>
        <taxon>Bacillati</taxon>
        <taxon>Actinomycetota</taxon>
        <taxon>Actinomycetes</taxon>
        <taxon>Mycobacteriales</taxon>
        <taxon>Nocardiaceae</taxon>
        <taxon>Williamsia</taxon>
    </lineage>
</organism>
<dbReference type="Proteomes" id="UP001205740">
    <property type="component" value="Unassembled WGS sequence"/>
</dbReference>
<reference evidence="3 4" key="1">
    <citation type="submission" date="2022-06" db="EMBL/GenBank/DDBJ databases">
        <title>Genomic Encyclopedia of Archaeal and Bacterial Type Strains, Phase II (KMG-II): from individual species to whole genera.</title>
        <authorList>
            <person name="Goeker M."/>
        </authorList>
    </citation>
    <scope>NUCLEOTIDE SEQUENCE [LARGE SCALE GENOMIC DNA]</scope>
    <source>
        <strain evidence="3 4">DSM 45037</strain>
    </source>
</reference>
<comment type="caution">
    <text evidence="3">The sequence shown here is derived from an EMBL/GenBank/DDBJ whole genome shotgun (WGS) entry which is preliminary data.</text>
</comment>